<keyword evidence="8" id="KW-0732">Signal</keyword>
<keyword evidence="5 7" id="KW-0573">Peptidoglycan synthesis</keyword>
<evidence type="ECO:0000256" key="4">
    <source>
        <dbReference type="ARBA" id="ARBA00022960"/>
    </source>
</evidence>
<keyword evidence="3" id="KW-0808">Transferase</keyword>
<accession>A0ABT4YQC2</accession>
<dbReference type="InterPro" id="IPR052905">
    <property type="entry name" value="LD-transpeptidase_YkuD-like"/>
</dbReference>
<feature type="signal peptide" evidence="8">
    <location>
        <begin position="1"/>
        <end position="19"/>
    </location>
</feature>
<dbReference type="InterPro" id="IPR045380">
    <property type="entry name" value="LD_TPept_scaffold_dom"/>
</dbReference>
<dbReference type="InterPro" id="IPR036366">
    <property type="entry name" value="PGBDSf"/>
</dbReference>
<evidence type="ECO:0000256" key="1">
    <source>
        <dbReference type="ARBA" id="ARBA00004752"/>
    </source>
</evidence>
<dbReference type="EMBL" id="JAQLOI010000001">
    <property type="protein sequence ID" value="MDB1123761.1"/>
    <property type="molecule type" value="Genomic_DNA"/>
</dbReference>
<feature type="active site" description="Proton donor/acceptor" evidence="7">
    <location>
        <position position="423"/>
    </location>
</feature>
<evidence type="ECO:0000313" key="10">
    <source>
        <dbReference type="EMBL" id="MDB1123761.1"/>
    </source>
</evidence>
<dbReference type="PANTHER" id="PTHR41533:SF1">
    <property type="entry name" value="L,D-TRANSPEPTIDASE YCBB-RELATED"/>
    <property type="match status" value="1"/>
</dbReference>
<evidence type="ECO:0000256" key="2">
    <source>
        <dbReference type="ARBA" id="ARBA00005992"/>
    </source>
</evidence>
<dbReference type="Pfam" id="PF03734">
    <property type="entry name" value="YkuD"/>
    <property type="match status" value="1"/>
</dbReference>
<comment type="similarity">
    <text evidence="2">Belongs to the YkuD family.</text>
</comment>
<feature type="chain" id="PRO_5047255561" evidence="8">
    <location>
        <begin position="20"/>
        <end position="520"/>
    </location>
</feature>
<evidence type="ECO:0000256" key="7">
    <source>
        <dbReference type="PROSITE-ProRule" id="PRU01373"/>
    </source>
</evidence>
<keyword evidence="11" id="KW-1185">Reference proteome</keyword>
<dbReference type="InterPro" id="IPR002477">
    <property type="entry name" value="Peptidoglycan-bd-like"/>
</dbReference>
<organism evidence="10 11">
    <name type="scientific">Vibrio algarum</name>
    <dbReference type="NCBI Taxonomy" id="3020714"/>
    <lineage>
        <taxon>Bacteria</taxon>
        <taxon>Pseudomonadati</taxon>
        <taxon>Pseudomonadota</taxon>
        <taxon>Gammaproteobacteria</taxon>
        <taxon>Vibrionales</taxon>
        <taxon>Vibrionaceae</taxon>
        <taxon>Vibrio</taxon>
    </lineage>
</organism>
<gene>
    <name evidence="10" type="ORF">PGX00_08860</name>
</gene>
<proteinExistence type="inferred from homology"/>
<reference evidence="10 11" key="1">
    <citation type="submission" date="2023-01" db="EMBL/GenBank/DDBJ databases">
        <title>Vibrio sp. KJ40-1 sp.nov, isolated from marine algae.</title>
        <authorList>
            <person name="Butt M."/>
            <person name="Kim J.M.J."/>
            <person name="Jeon C.O.C."/>
        </authorList>
    </citation>
    <scope>NUCLEOTIDE SEQUENCE [LARGE SCALE GENOMIC DNA]</scope>
    <source>
        <strain evidence="10 11">KJ40-1</strain>
    </source>
</reference>
<evidence type="ECO:0000313" key="11">
    <source>
        <dbReference type="Proteomes" id="UP001210678"/>
    </source>
</evidence>
<evidence type="ECO:0000259" key="9">
    <source>
        <dbReference type="PROSITE" id="PS52029"/>
    </source>
</evidence>
<dbReference type="Gene3D" id="2.40.440.10">
    <property type="entry name" value="L,D-transpeptidase catalytic domain-like"/>
    <property type="match status" value="1"/>
</dbReference>
<evidence type="ECO:0000256" key="5">
    <source>
        <dbReference type="ARBA" id="ARBA00022984"/>
    </source>
</evidence>
<name>A0ABT4YQC2_9VIBR</name>
<comment type="pathway">
    <text evidence="1 7">Cell wall biogenesis; peptidoglycan biosynthesis.</text>
</comment>
<evidence type="ECO:0000256" key="3">
    <source>
        <dbReference type="ARBA" id="ARBA00022679"/>
    </source>
</evidence>
<dbReference type="PANTHER" id="PTHR41533">
    <property type="entry name" value="L,D-TRANSPEPTIDASE HI_1667-RELATED"/>
    <property type="match status" value="1"/>
</dbReference>
<feature type="active site" description="Nucleophile" evidence="7">
    <location>
        <position position="442"/>
    </location>
</feature>
<keyword evidence="4 7" id="KW-0133">Cell shape</keyword>
<comment type="caution">
    <text evidence="10">The sequence shown here is derived from an EMBL/GenBank/DDBJ whole genome shotgun (WGS) entry which is preliminary data.</text>
</comment>
<dbReference type="RefSeq" id="WP_272135371.1">
    <property type="nucleotide sequence ID" value="NZ_JAQLOI010000001.1"/>
</dbReference>
<evidence type="ECO:0000256" key="6">
    <source>
        <dbReference type="ARBA" id="ARBA00023316"/>
    </source>
</evidence>
<dbReference type="SUPFAM" id="SSF141523">
    <property type="entry name" value="L,D-transpeptidase catalytic domain-like"/>
    <property type="match status" value="1"/>
</dbReference>
<dbReference type="Gene3D" id="1.10.101.10">
    <property type="entry name" value="PGBD-like superfamily/PGBD"/>
    <property type="match status" value="1"/>
</dbReference>
<sequence>MISRFFLILTMSVAPLSFAQDDLYHFNWAHLDQEVASTVTYSDAVNEIYAQRKFQLIWHEPKTSQSLEALLTIITYAEISDFFSARLLVLRKLRDDGLWYEYDVVATDTLLNFVNYTNLVRENGFDWYYGGRVELPQIPLNSYVVNDFIRTVEKSALVEYVTALNGTPEQMDVVIDAIALLTEAMESGLPKYAQAGIIRPGDGIYNKKQLFDRLKVVGIDVDAVQLDSMEYDKPLIKAVKQFQKMHGLKVDGIIGKETLFWVNMPLEQRLRMIALNTERSRLMPKDLNNTVIVNLPSFHLYYWYQGKPEFSSKVIVGKKKRKTPLLRVKMDTLIMNPSWNVPNKLVREDIIPLIKKDEGYLERMNMKIVKNWSTKEIVDPSTIDWQTLDPDTFSYNMTQAPGKRNALGAFKFNTPNARAIYLHDTPSKYLFNKTSRAYSSGCIRVQYADKFAQTLMKVQGIEPPKQSTTEDLTMHRVALKRHIPVHILYQTAWIKNGLVQYRKDIYGYDYRASDLNLTKN</sequence>
<dbReference type="Pfam" id="PF20142">
    <property type="entry name" value="Scaffold"/>
    <property type="match status" value="1"/>
</dbReference>
<dbReference type="InterPro" id="IPR005490">
    <property type="entry name" value="LD_TPept_cat_dom"/>
</dbReference>
<dbReference type="InterPro" id="IPR038063">
    <property type="entry name" value="Transpep_catalytic_dom"/>
</dbReference>
<dbReference type="Proteomes" id="UP001210678">
    <property type="component" value="Unassembled WGS sequence"/>
</dbReference>
<dbReference type="PROSITE" id="PS52029">
    <property type="entry name" value="LD_TPASE"/>
    <property type="match status" value="1"/>
</dbReference>
<keyword evidence="6 7" id="KW-0961">Cell wall biogenesis/degradation</keyword>
<feature type="domain" description="L,D-TPase catalytic" evidence="9">
    <location>
        <begin position="289"/>
        <end position="473"/>
    </location>
</feature>
<evidence type="ECO:0000256" key="8">
    <source>
        <dbReference type="SAM" id="SignalP"/>
    </source>
</evidence>
<dbReference type="SUPFAM" id="SSF47090">
    <property type="entry name" value="PGBD-like"/>
    <property type="match status" value="1"/>
</dbReference>
<dbReference type="Pfam" id="PF01471">
    <property type="entry name" value="PG_binding_1"/>
    <property type="match status" value="1"/>
</dbReference>
<dbReference type="CDD" id="cd16913">
    <property type="entry name" value="YkuD_like"/>
    <property type="match status" value="1"/>
</dbReference>
<protein>
    <submittedName>
        <fullName evidence="10">L,D-transpeptidase family protein</fullName>
    </submittedName>
</protein>
<dbReference type="InterPro" id="IPR036365">
    <property type="entry name" value="PGBD-like_sf"/>
</dbReference>